<feature type="region of interest" description="Disordered" evidence="8">
    <location>
        <begin position="379"/>
        <end position="505"/>
    </location>
</feature>
<dbReference type="InterPro" id="IPR046341">
    <property type="entry name" value="SET_dom_sf"/>
</dbReference>
<feature type="region of interest" description="Disordered" evidence="8">
    <location>
        <begin position="940"/>
        <end position="1086"/>
    </location>
</feature>
<feature type="compositionally biased region" description="Basic and acidic residues" evidence="8">
    <location>
        <begin position="987"/>
        <end position="996"/>
    </location>
</feature>
<evidence type="ECO:0000256" key="8">
    <source>
        <dbReference type="SAM" id="MobiDB-lite"/>
    </source>
</evidence>
<dbReference type="EnsemblMetazoa" id="PPA28155.1">
    <property type="protein sequence ID" value="PPA28155.1"/>
    <property type="gene ID" value="WBGene00117709"/>
</dbReference>
<keyword evidence="6" id="KW-0479">Metal-binding</keyword>
<comment type="subcellular location">
    <subcellularLocation>
        <location evidence="1">Chromosome</location>
    </subcellularLocation>
</comment>
<keyword evidence="2" id="KW-0158">Chromosome</keyword>
<dbReference type="Pfam" id="PF00856">
    <property type="entry name" value="SET"/>
    <property type="match status" value="1"/>
</dbReference>
<evidence type="ECO:0000313" key="9">
    <source>
        <dbReference type="EnsemblMetazoa" id="PPA28155.1"/>
    </source>
</evidence>
<reference evidence="9" key="2">
    <citation type="submission" date="2022-06" db="UniProtKB">
        <authorList>
            <consortium name="EnsemblMetazoa"/>
        </authorList>
    </citation>
    <scope>IDENTIFICATION</scope>
    <source>
        <strain evidence="9">PS312</strain>
    </source>
</reference>
<evidence type="ECO:0000256" key="6">
    <source>
        <dbReference type="ARBA" id="ARBA00022723"/>
    </source>
</evidence>
<feature type="compositionally biased region" description="Acidic residues" evidence="8">
    <location>
        <begin position="997"/>
        <end position="1029"/>
    </location>
</feature>
<feature type="compositionally biased region" description="Polar residues" evidence="8">
    <location>
        <begin position="416"/>
        <end position="429"/>
    </location>
</feature>
<dbReference type="GO" id="GO:0042054">
    <property type="term" value="F:histone methyltransferase activity"/>
    <property type="evidence" value="ECO:0000318"/>
    <property type="project" value="GO_Central"/>
</dbReference>
<accession>A0A2A6B9M7</accession>
<keyword evidence="3" id="KW-0489">Methyltransferase</keyword>
<dbReference type="InterPro" id="IPR001214">
    <property type="entry name" value="SET_dom"/>
</dbReference>
<dbReference type="Proteomes" id="UP000005239">
    <property type="component" value="Unassembled WGS sequence"/>
</dbReference>
<proteinExistence type="predicted"/>
<dbReference type="GO" id="GO:0032259">
    <property type="term" value="P:methylation"/>
    <property type="evidence" value="ECO:0007669"/>
    <property type="project" value="UniProtKB-KW"/>
</dbReference>
<dbReference type="GO" id="GO:0046872">
    <property type="term" value="F:metal ion binding"/>
    <property type="evidence" value="ECO:0007669"/>
    <property type="project" value="UniProtKB-KW"/>
</dbReference>
<feature type="compositionally biased region" description="Polar residues" evidence="8">
    <location>
        <begin position="451"/>
        <end position="492"/>
    </location>
</feature>
<evidence type="ECO:0000256" key="4">
    <source>
        <dbReference type="ARBA" id="ARBA00022679"/>
    </source>
</evidence>
<organism evidence="9 10">
    <name type="scientific">Pristionchus pacificus</name>
    <name type="common">Parasitic nematode worm</name>
    <dbReference type="NCBI Taxonomy" id="54126"/>
    <lineage>
        <taxon>Eukaryota</taxon>
        <taxon>Metazoa</taxon>
        <taxon>Ecdysozoa</taxon>
        <taxon>Nematoda</taxon>
        <taxon>Chromadorea</taxon>
        <taxon>Rhabditida</taxon>
        <taxon>Rhabditina</taxon>
        <taxon>Diplogasteromorpha</taxon>
        <taxon>Diplogasteroidea</taxon>
        <taxon>Neodiplogasteridae</taxon>
        <taxon>Pristionchus</taxon>
    </lineage>
</organism>
<dbReference type="SUPFAM" id="SSF82199">
    <property type="entry name" value="SET domain"/>
    <property type="match status" value="1"/>
</dbReference>
<dbReference type="OrthoDB" id="616263at2759"/>
<gene>
    <name evidence="9" type="primary">WBGene00117709</name>
</gene>
<feature type="compositionally biased region" description="Acidic residues" evidence="8">
    <location>
        <begin position="950"/>
        <end position="962"/>
    </location>
</feature>
<protein>
    <submittedName>
        <fullName evidence="9">SET domain-containing protein</fullName>
    </submittedName>
</protein>
<dbReference type="SMART" id="SM00317">
    <property type="entry name" value="SET"/>
    <property type="match status" value="1"/>
</dbReference>
<accession>A0A8R1YMQ5</accession>
<evidence type="ECO:0000256" key="7">
    <source>
        <dbReference type="ARBA" id="ARBA00022833"/>
    </source>
</evidence>
<dbReference type="PROSITE" id="PS50280">
    <property type="entry name" value="SET"/>
    <property type="match status" value="1"/>
</dbReference>
<dbReference type="PANTHER" id="PTHR46223">
    <property type="entry name" value="HISTONE-LYSINE N-METHYLTRANSFERASE SUV39H"/>
    <property type="match status" value="1"/>
</dbReference>
<evidence type="ECO:0000256" key="2">
    <source>
        <dbReference type="ARBA" id="ARBA00022454"/>
    </source>
</evidence>
<evidence type="ECO:0000313" key="10">
    <source>
        <dbReference type="Proteomes" id="UP000005239"/>
    </source>
</evidence>
<dbReference type="AlphaFoldDB" id="A0A2A6B9M7"/>
<dbReference type="InterPro" id="IPR050973">
    <property type="entry name" value="H3K9_Histone-Lys_N-MTase"/>
</dbReference>
<keyword evidence="5" id="KW-0949">S-adenosyl-L-methionine</keyword>
<keyword evidence="7" id="KW-0862">Zinc</keyword>
<sequence>MSGNRDVNVGVYGGIDPSSRGNVDVNVGGPGGISISTKSESSTFGTIKNGLVAVWRGWGKGNNVVVVNGNGNSTVSIAGNGNSFVSVNGTDCIMSKITFELVLPTNEDKRIEAEDGTIFYQSDKSLYTITDEGRLEVMLPSPQIKLRGSVGSSMYFYAKEESKSTGISGLFGKKKEIHVFYKTVVENGMLSLLRVNEITVTDEIEIFPEQPFYAIKKGSQLTVYRFEERASESEGMTFDIMGSEGATTNFRLLHRGKLILTQTSNDASLCHVSNSVKLLRMPLRVMGTHLRDDSDFICLLLHSQKEVIVVNTKTLRVEKLECTYEPAQPNSPAWNFAPADIVSVRDGVLMYTIGPQKVIGKTEPRQVWRGNLPAHLLAMNSDNPSGVERNASDMPVNDENETPQTPRGRDRPKGSRTINRTLTPSNALQTPNDTPTTRRRRQVSPSSQSPANKITRTANSNLTSTNQSIGNDMGSNTPSSTNGKPGNKSGTSARRIPSTRKTNKEGIDLSEIEKFWGKDLSKSTEANIYMNMEIYKDLKEKINKISRMQLVAETDSKLDEEVLNSKDEDVKEWDKMYKNTECIEYELDYVVSCTKRKLGEEPTQILLKYEKYPRPTWEEASDHRGHERSIYINKIKAVQWRFNYILRKHNMEELLIEDWTEFNPETAEDDLKALRNFKFMPFPKADSEVRDLLKEYSLENEIKCTAECKTCSFDVKRKIPLKCCGMNSMLEFDEENPEIRFREKPNTDAIRERKYMTVECIEGVCECGRKCKNKESQIGRQNVYVIFKETGKGWTLRTLSQLGKTKYVGEYAGKVSVRKSSTKLSLSYDMKMNYSLRTKNNVELPPLTIRGFKCGNETRFISHSCKPNLTLAMAMVSRNGLWFAKPLFRADRVILPGEELTFDYVHEEEDAEIRVYFDYCLCGTDKCRYTKEIMDAKGPIDPELTAEWKEESEDESEDEEEGINTNNDADSGEMDDEQSRRRRRIVRERSMSHIDSDGEEENNEQNEIATENDDEEEEGGNGAEEERENDENRQPDDIMDASTADATDDQGVNGRPIEEQKDDSTDGWQIAADETNRRVSTTNQTDEIKKMLKEMEEKGP</sequence>
<name>A0A2A6B9M7_PRIPA</name>
<evidence type="ECO:0000256" key="5">
    <source>
        <dbReference type="ARBA" id="ARBA00022691"/>
    </source>
</evidence>
<keyword evidence="10" id="KW-1185">Reference proteome</keyword>
<dbReference type="Gene3D" id="2.170.270.10">
    <property type="entry name" value="SET domain"/>
    <property type="match status" value="1"/>
</dbReference>
<evidence type="ECO:0000256" key="1">
    <source>
        <dbReference type="ARBA" id="ARBA00004286"/>
    </source>
</evidence>
<reference evidence="10" key="1">
    <citation type="journal article" date="2008" name="Nat. Genet.">
        <title>The Pristionchus pacificus genome provides a unique perspective on nematode lifestyle and parasitism.</title>
        <authorList>
            <person name="Dieterich C."/>
            <person name="Clifton S.W."/>
            <person name="Schuster L.N."/>
            <person name="Chinwalla A."/>
            <person name="Delehaunty K."/>
            <person name="Dinkelacker I."/>
            <person name="Fulton L."/>
            <person name="Fulton R."/>
            <person name="Godfrey J."/>
            <person name="Minx P."/>
            <person name="Mitreva M."/>
            <person name="Roeseler W."/>
            <person name="Tian H."/>
            <person name="Witte H."/>
            <person name="Yang S.P."/>
            <person name="Wilson R.K."/>
            <person name="Sommer R.J."/>
        </authorList>
    </citation>
    <scope>NUCLEOTIDE SEQUENCE [LARGE SCALE GENOMIC DNA]</scope>
    <source>
        <strain evidence="10">PS312</strain>
    </source>
</reference>
<keyword evidence="4" id="KW-0808">Transferase</keyword>
<dbReference type="GO" id="GO:0005694">
    <property type="term" value="C:chromosome"/>
    <property type="evidence" value="ECO:0007669"/>
    <property type="project" value="UniProtKB-SubCell"/>
</dbReference>
<dbReference type="PANTHER" id="PTHR46223:SF3">
    <property type="entry name" value="HISTONE-LYSINE N-METHYLTRANSFERASE SET-23"/>
    <property type="match status" value="1"/>
</dbReference>
<dbReference type="GO" id="GO:0003690">
    <property type="term" value="F:double-stranded DNA binding"/>
    <property type="evidence" value="ECO:0000318"/>
    <property type="project" value="GO_Central"/>
</dbReference>
<evidence type="ECO:0000256" key="3">
    <source>
        <dbReference type="ARBA" id="ARBA00022603"/>
    </source>
</evidence>